<dbReference type="Proteomes" id="UP000006764">
    <property type="component" value="Chromosome"/>
</dbReference>
<dbReference type="PANTHER" id="PTHR42733:SF12">
    <property type="entry name" value="PROTEINASE"/>
    <property type="match status" value="1"/>
</dbReference>
<dbReference type="InterPro" id="IPR006286">
    <property type="entry name" value="C56_PfpI-like"/>
</dbReference>
<protein>
    <submittedName>
        <fullName evidence="3">Protease PfpI</fullName>
    </submittedName>
</protein>
<dbReference type="GO" id="GO:0006508">
    <property type="term" value="P:proteolysis"/>
    <property type="evidence" value="ECO:0007669"/>
    <property type="project" value="UniProtKB-KW"/>
</dbReference>
<dbReference type="Gene3D" id="3.40.50.880">
    <property type="match status" value="1"/>
</dbReference>
<dbReference type="PANTHER" id="PTHR42733">
    <property type="entry name" value="DJ-1 PROTEIN"/>
    <property type="match status" value="1"/>
</dbReference>
<evidence type="ECO:0000256" key="1">
    <source>
        <dbReference type="ARBA" id="ARBA00008542"/>
    </source>
</evidence>
<reference evidence="3 4" key="1">
    <citation type="journal article" date="2012" name="J. Bacteriol.">
        <title>Genome sequence of an alkane-degrading bacterium, Alcanivorax pacificus type strain W11-5, isolated from deep sea sediment.</title>
        <authorList>
            <person name="Lai Q."/>
            <person name="Shao Z."/>
        </authorList>
    </citation>
    <scope>NUCLEOTIDE SEQUENCE [LARGE SCALE GENOMIC DNA]</scope>
    <source>
        <strain evidence="3 4">W11-5</strain>
    </source>
</reference>
<dbReference type="AlphaFoldDB" id="A0A0B4XPS8"/>
<evidence type="ECO:0000313" key="4">
    <source>
        <dbReference type="Proteomes" id="UP000006764"/>
    </source>
</evidence>
<evidence type="ECO:0000313" key="3">
    <source>
        <dbReference type="EMBL" id="AJD48765.1"/>
    </source>
</evidence>
<dbReference type="EMBL" id="CP004387">
    <property type="protein sequence ID" value="AJD48765.1"/>
    <property type="molecule type" value="Genomic_DNA"/>
</dbReference>
<accession>A0A0B4XPS8</accession>
<dbReference type="PROSITE" id="PS51276">
    <property type="entry name" value="PEPTIDASE_C56_PFPI"/>
    <property type="match status" value="1"/>
</dbReference>
<dbReference type="RefSeq" id="WP_008736897.1">
    <property type="nucleotide sequence ID" value="NZ_CP004387.1"/>
</dbReference>
<proteinExistence type="inferred from homology"/>
<dbReference type="NCBIfam" id="TIGR01382">
    <property type="entry name" value="PfpI"/>
    <property type="match status" value="1"/>
</dbReference>
<dbReference type="OrthoDB" id="9792284at2"/>
<dbReference type="Pfam" id="PF01965">
    <property type="entry name" value="DJ-1_PfpI"/>
    <property type="match status" value="1"/>
</dbReference>
<keyword evidence="3" id="KW-0378">Hydrolase</keyword>
<keyword evidence="3" id="KW-0645">Protease</keyword>
<evidence type="ECO:0000259" key="2">
    <source>
        <dbReference type="Pfam" id="PF01965"/>
    </source>
</evidence>
<dbReference type="STRING" id="391936.S7S_11765"/>
<organism evidence="3 4">
    <name type="scientific">Isoalcanivorax pacificus W11-5</name>
    <dbReference type="NCBI Taxonomy" id="391936"/>
    <lineage>
        <taxon>Bacteria</taxon>
        <taxon>Pseudomonadati</taxon>
        <taxon>Pseudomonadota</taxon>
        <taxon>Gammaproteobacteria</taxon>
        <taxon>Oceanospirillales</taxon>
        <taxon>Alcanivoracaceae</taxon>
        <taxon>Isoalcanivorax</taxon>
    </lineage>
</organism>
<comment type="similarity">
    <text evidence="1">Belongs to the peptidase C56 family.</text>
</comment>
<dbReference type="CDD" id="cd03134">
    <property type="entry name" value="GATase1_PfpI_like"/>
    <property type="match status" value="1"/>
</dbReference>
<keyword evidence="4" id="KW-1185">Reference proteome</keyword>
<dbReference type="SUPFAM" id="SSF52317">
    <property type="entry name" value="Class I glutamine amidotransferase-like"/>
    <property type="match status" value="1"/>
</dbReference>
<dbReference type="InterPro" id="IPR029062">
    <property type="entry name" value="Class_I_gatase-like"/>
</dbReference>
<dbReference type="InterPro" id="IPR002818">
    <property type="entry name" value="DJ-1/PfpI"/>
</dbReference>
<sequence>MSIEHPTLKGKRVALLVTDGFEQVELTSPKEALENAGAKADIIADQPGDVTGWHHTDPGDHFKVDNTFDKIQLDDYDAVVLPGGVVNADHIRMDDAAITFVQGAVGAGKPIAVICHGAWLLISAGVVKGKQITSFPSLKDDLKNAGADWRDEALVRDGNLISSRKPDDLPQFNEALVSALAA</sequence>
<gene>
    <name evidence="3" type="ORF">S7S_11765</name>
</gene>
<name>A0A0B4XPS8_9GAMM</name>
<feature type="domain" description="DJ-1/PfpI" evidence="2">
    <location>
        <begin position="11"/>
        <end position="178"/>
    </location>
</feature>
<dbReference type="KEGG" id="apac:S7S_11765"/>
<dbReference type="HOGENOM" id="CLU_000445_44_4_6"/>
<dbReference type="GO" id="GO:0008233">
    <property type="term" value="F:peptidase activity"/>
    <property type="evidence" value="ECO:0007669"/>
    <property type="project" value="UniProtKB-KW"/>
</dbReference>